<evidence type="ECO:0000313" key="7">
    <source>
        <dbReference type="EMBL" id="KUJ45773.1"/>
    </source>
</evidence>
<comment type="caution">
    <text evidence="7">The sequence shown here is derived from an EMBL/GenBank/DDBJ whole genome shotgun (WGS) entry which is preliminary data.</text>
</comment>
<name>A0A9X0LD74_9ACTN</name>
<organism evidence="7 8">
    <name type="scientific">Micromonospora maris</name>
    <dbReference type="NCBI Taxonomy" id="1003110"/>
    <lineage>
        <taxon>Bacteria</taxon>
        <taxon>Bacillati</taxon>
        <taxon>Actinomycetota</taxon>
        <taxon>Actinomycetes</taxon>
        <taxon>Micromonosporales</taxon>
        <taxon>Micromonosporaceae</taxon>
        <taxon>Micromonospora</taxon>
    </lineage>
</organism>
<proteinExistence type="predicted"/>
<feature type="transmembrane region" description="Helical" evidence="5">
    <location>
        <begin position="50"/>
        <end position="74"/>
    </location>
</feature>
<evidence type="ECO:0000259" key="6">
    <source>
        <dbReference type="Pfam" id="PF06271"/>
    </source>
</evidence>
<protein>
    <recommendedName>
        <fullName evidence="6">RDD domain-containing protein</fullName>
    </recommendedName>
</protein>
<evidence type="ECO:0000313" key="8">
    <source>
        <dbReference type="Proteomes" id="UP000053246"/>
    </source>
</evidence>
<feature type="domain" description="RDD" evidence="6">
    <location>
        <begin position="44"/>
        <end position="157"/>
    </location>
</feature>
<keyword evidence="2 5" id="KW-0812">Transmembrane</keyword>
<gene>
    <name evidence="7" type="ORF">ADL17_22400</name>
</gene>
<sequence length="184" mass="19225">MTVRGFDRPPTRLEAAKAYAEQVWGTGSAKRVATFDNGIPYVRAGAVARFLTWFVDTVVCLFGVGVCVVALALLHDGGQGLSIDAVAVLAIASYFVVPMLYGLCYGNGRALGAVLTGTQLVRAKDGGRIGLKGCWAMVVRTVFMPIVFGIVVLSAATGLGVAGSLARTSIDRAATRHLHAAGIR</sequence>
<dbReference type="EMBL" id="LMWI01000002">
    <property type="protein sequence ID" value="KUJ45773.1"/>
    <property type="molecule type" value="Genomic_DNA"/>
</dbReference>
<accession>A0A9X0LD74</accession>
<keyword evidence="3 5" id="KW-1133">Transmembrane helix</keyword>
<comment type="subcellular location">
    <subcellularLocation>
        <location evidence="1">Membrane</location>
        <topology evidence="1">Multi-pass membrane protein</topology>
    </subcellularLocation>
</comment>
<keyword evidence="8" id="KW-1185">Reference proteome</keyword>
<reference evidence="7 8" key="1">
    <citation type="submission" date="2015-10" db="EMBL/GenBank/DDBJ databases">
        <authorList>
            <person name="Ju K.-S."/>
            <person name="Doroghazi J.R."/>
            <person name="Metcalf W.W."/>
        </authorList>
    </citation>
    <scope>NUCLEOTIDE SEQUENCE [LARGE SCALE GENOMIC DNA]</scope>
    <source>
        <strain evidence="7 8">NRRL B-24793</strain>
    </source>
</reference>
<dbReference type="GO" id="GO:0016020">
    <property type="term" value="C:membrane"/>
    <property type="evidence" value="ECO:0007669"/>
    <property type="project" value="UniProtKB-SubCell"/>
</dbReference>
<evidence type="ECO:0000256" key="5">
    <source>
        <dbReference type="SAM" id="Phobius"/>
    </source>
</evidence>
<dbReference type="Proteomes" id="UP000053246">
    <property type="component" value="Unassembled WGS sequence"/>
</dbReference>
<feature type="transmembrane region" description="Helical" evidence="5">
    <location>
        <begin position="81"/>
        <end position="101"/>
    </location>
</feature>
<evidence type="ECO:0000256" key="2">
    <source>
        <dbReference type="ARBA" id="ARBA00022692"/>
    </source>
</evidence>
<dbReference type="OMA" id="WAMLLRT"/>
<feature type="transmembrane region" description="Helical" evidence="5">
    <location>
        <begin position="142"/>
        <end position="166"/>
    </location>
</feature>
<dbReference type="AlphaFoldDB" id="A0A9X0LD74"/>
<dbReference type="InterPro" id="IPR010432">
    <property type="entry name" value="RDD"/>
</dbReference>
<evidence type="ECO:0000256" key="4">
    <source>
        <dbReference type="ARBA" id="ARBA00023136"/>
    </source>
</evidence>
<dbReference type="Pfam" id="PF06271">
    <property type="entry name" value="RDD"/>
    <property type="match status" value="1"/>
</dbReference>
<keyword evidence="4 5" id="KW-0472">Membrane</keyword>
<evidence type="ECO:0000256" key="3">
    <source>
        <dbReference type="ARBA" id="ARBA00022989"/>
    </source>
</evidence>
<evidence type="ECO:0000256" key="1">
    <source>
        <dbReference type="ARBA" id="ARBA00004141"/>
    </source>
</evidence>
<dbReference type="RefSeq" id="WP_013735216.1">
    <property type="nucleotide sequence ID" value="NZ_LMWI01000002.1"/>
</dbReference>